<keyword evidence="5 7" id="KW-1133">Transmembrane helix</keyword>
<dbReference type="PANTHER" id="PTHR30151:SF25">
    <property type="entry name" value="TAURINE TRANSPORT SYSTEM PERMEASE PROTEIN TAUC"/>
    <property type="match status" value="1"/>
</dbReference>
<evidence type="ECO:0000256" key="3">
    <source>
        <dbReference type="ARBA" id="ARBA00022475"/>
    </source>
</evidence>
<evidence type="ECO:0000256" key="2">
    <source>
        <dbReference type="ARBA" id="ARBA00022448"/>
    </source>
</evidence>
<dbReference type="EMBL" id="JAEACQ010000232">
    <property type="protein sequence ID" value="MBL7629593.1"/>
    <property type="molecule type" value="Genomic_DNA"/>
</dbReference>
<keyword evidence="6 7" id="KW-0472">Membrane</keyword>
<dbReference type="Gene3D" id="1.10.3720.10">
    <property type="entry name" value="MetI-like"/>
    <property type="match status" value="1"/>
</dbReference>
<evidence type="ECO:0000313" key="10">
    <source>
        <dbReference type="EMBL" id="MBL7629593.1"/>
    </source>
</evidence>
<dbReference type="InterPro" id="IPR035906">
    <property type="entry name" value="MetI-like_sf"/>
</dbReference>
<dbReference type="FunFam" id="1.10.3720.10:FF:000003">
    <property type="entry name" value="Aliphatic sulfonate ABC transporter permease"/>
    <property type="match status" value="1"/>
</dbReference>
<feature type="domain" description="ABC transmembrane type-1" evidence="9">
    <location>
        <begin position="96"/>
        <end position="276"/>
    </location>
</feature>
<dbReference type="PROSITE" id="PS50928">
    <property type="entry name" value="ABC_TM1"/>
    <property type="match status" value="1"/>
</dbReference>
<keyword evidence="2 7" id="KW-0813">Transport</keyword>
<comment type="subcellular location">
    <subcellularLocation>
        <location evidence="1 7">Cell membrane</location>
        <topology evidence="1 7">Multi-pass membrane protein</topology>
    </subcellularLocation>
</comment>
<dbReference type="Proteomes" id="UP000604475">
    <property type="component" value="Unassembled WGS sequence"/>
</dbReference>
<evidence type="ECO:0000259" key="9">
    <source>
        <dbReference type="PROSITE" id="PS50928"/>
    </source>
</evidence>
<keyword evidence="11" id="KW-1185">Reference proteome</keyword>
<feature type="compositionally biased region" description="Low complexity" evidence="8">
    <location>
        <begin position="9"/>
        <end position="18"/>
    </location>
</feature>
<dbReference type="SUPFAM" id="SSF161098">
    <property type="entry name" value="MetI-like"/>
    <property type="match status" value="1"/>
</dbReference>
<dbReference type="CDD" id="cd06261">
    <property type="entry name" value="TM_PBP2"/>
    <property type="match status" value="1"/>
</dbReference>
<name>A0A937UQ00_9ACTN</name>
<evidence type="ECO:0000256" key="4">
    <source>
        <dbReference type="ARBA" id="ARBA00022692"/>
    </source>
</evidence>
<dbReference type="InterPro" id="IPR000515">
    <property type="entry name" value="MetI-like"/>
</dbReference>
<dbReference type="GO" id="GO:0005886">
    <property type="term" value="C:plasma membrane"/>
    <property type="evidence" value="ECO:0007669"/>
    <property type="project" value="UniProtKB-SubCell"/>
</dbReference>
<dbReference type="PANTHER" id="PTHR30151">
    <property type="entry name" value="ALKANE SULFONATE ABC TRANSPORTER-RELATED, MEMBRANE SUBUNIT"/>
    <property type="match status" value="1"/>
</dbReference>
<evidence type="ECO:0000256" key="8">
    <source>
        <dbReference type="SAM" id="MobiDB-lite"/>
    </source>
</evidence>
<comment type="similarity">
    <text evidence="7">Belongs to the binding-protein-dependent transport system permease family.</text>
</comment>
<dbReference type="GO" id="GO:0042918">
    <property type="term" value="P:alkanesulfonate transmembrane transport"/>
    <property type="evidence" value="ECO:0007669"/>
    <property type="project" value="UniProtKB-ARBA"/>
</dbReference>
<dbReference type="GO" id="GO:0010438">
    <property type="term" value="P:cellular response to sulfur starvation"/>
    <property type="evidence" value="ECO:0007669"/>
    <property type="project" value="TreeGrafter"/>
</dbReference>
<proteinExistence type="inferred from homology"/>
<feature type="transmembrane region" description="Helical" evidence="7">
    <location>
        <begin position="257"/>
        <end position="279"/>
    </location>
</feature>
<evidence type="ECO:0000256" key="5">
    <source>
        <dbReference type="ARBA" id="ARBA00022989"/>
    </source>
</evidence>
<organism evidence="10 11">
    <name type="scientific">Frankia nepalensis</name>
    <dbReference type="NCBI Taxonomy" id="1836974"/>
    <lineage>
        <taxon>Bacteria</taxon>
        <taxon>Bacillati</taxon>
        <taxon>Actinomycetota</taxon>
        <taxon>Actinomycetes</taxon>
        <taxon>Frankiales</taxon>
        <taxon>Frankiaceae</taxon>
        <taxon>Frankia</taxon>
    </lineage>
</organism>
<protein>
    <submittedName>
        <fullName evidence="10">ABC transporter permease</fullName>
    </submittedName>
</protein>
<keyword evidence="4 7" id="KW-0812">Transmembrane</keyword>
<evidence type="ECO:0000313" key="11">
    <source>
        <dbReference type="Proteomes" id="UP000604475"/>
    </source>
</evidence>
<accession>A0A937UQ00</accession>
<sequence length="290" mass="30708">MAVTDSRGAAETSAAPRPAAGPPDDGRRRLGVPWRALTVLGSTAFLVGVWWLVAALRIWDPVFVPSPAAVADELVRTSTVHDGIRGYSGHLLHEHLWVSLRRILLGSAIGAAIGVPLGLLVGGVRVARWALEPGLTFLRQLPPLAYFSLLIIWLGIDESPKVWLLVIAAMPPVAVATATAVGGVHRDFVNGARSLGASRWQVTLHVVLPASLPEIFTGIRLGVGVAYTSVVAAETVNGVPGIGGMIRDAQRYNQTDVVILGIIVLGLSGIALDAILRWVQNRATPWRGVA</sequence>
<feature type="transmembrane region" description="Helical" evidence="7">
    <location>
        <begin position="37"/>
        <end position="59"/>
    </location>
</feature>
<feature type="transmembrane region" description="Helical" evidence="7">
    <location>
        <begin position="136"/>
        <end position="156"/>
    </location>
</feature>
<evidence type="ECO:0000256" key="1">
    <source>
        <dbReference type="ARBA" id="ARBA00004651"/>
    </source>
</evidence>
<feature type="transmembrane region" description="Helical" evidence="7">
    <location>
        <begin position="162"/>
        <end position="184"/>
    </location>
</feature>
<dbReference type="RefSeq" id="WP_203006374.1">
    <property type="nucleotide sequence ID" value="NZ_JADWYU010000115.1"/>
</dbReference>
<reference evidence="10" key="1">
    <citation type="submission" date="2020-12" db="EMBL/GenBank/DDBJ databases">
        <title>Genomic characterization of non-nitrogen-fixing Frankia strains.</title>
        <authorList>
            <person name="Carlos-Shanley C."/>
            <person name="Guerra T."/>
            <person name="Hahn D."/>
        </authorList>
    </citation>
    <scope>NUCLEOTIDE SEQUENCE</scope>
    <source>
        <strain evidence="10">CN6</strain>
    </source>
</reference>
<feature type="transmembrane region" description="Helical" evidence="7">
    <location>
        <begin position="103"/>
        <end position="124"/>
    </location>
</feature>
<feature type="region of interest" description="Disordered" evidence="8">
    <location>
        <begin position="1"/>
        <end position="27"/>
    </location>
</feature>
<dbReference type="Pfam" id="PF00528">
    <property type="entry name" value="BPD_transp_1"/>
    <property type="match status" value="1"/>
</dbReference>
<dbReference type="AlphaFoldDB" id="A0A937UQ00"/>
<evidence type="ECO:0000256" key="7">
    <source>
        <dbReference type="RuleBase" id="RU363032"/>
    </source>
</evidence>
<keyword evidence="3" id="KW-1003">Cell membrane</keyword>
<evidence type="ECO:0000256" key="6">
    <source>
        <dbReference type="ARBA" id="ARBA00023136"/>
    </source>
</evidence>
<gene>
    <name evidence="10" type="ORF">I7412_20960</name>
</gene>
<comment type="caution">
    <text evidence="10">The sequence shown here is derived from an EMBL/GenBank/DDBJ whole genome shotgun (WGS) entry which is preliminary data.</text>
</comment>